<proteinExistence type="predicted"/>
<evidence type="ECO:0000313" key="3">
    <source>
        <dbReference type="Proteomes" id="UP001177744"/>
    </source>
</evidence>
<keyword evidence="3" id="KW-1185">Reference proteome</keyword>
<gene>
    <name evidence="2" type="ORF">QTO34_003316</name>
</gene>
<sequence length="132" mass="14912">MRLHESLSTIQADNVALREKLQNLPDLLYNILTEELKDVPEEGKAAQEEEQDVQETGLFQVDRQPHGECNNPASRRQPCSPCSLMLPMTTETNVSLKSRGQRWAPPQEATPTAINFPRAERRLPCVCETLKS</sequence>
<dbReference type="AlphaFoldDB" id="A0AA40HQK9"/>
<comment type="caution">
    <text evidence="2">The sequence shown here is derived from an EMBL/GenBank/DDBJ whole genome shotgun (WGS) entry which is preliminary data.</text>
</comment>
<protein>
    <submittedName>
        <fullName evidence="2">Uncharacterized protein</fullName>
    </submittedName>
</protein>
<evidence type="ECO:0000313" key="2">
    <source>
        <dbReference type="EMBL" id="KAK1335528.1"/>
    </source>
</evidence>
<feature type="compositionally biased region" description="Polar residues" evidence="1">
    <location>
        <begin position="89"/>
        <end position="98"/>
    </location>
</feature>
<dbReference type="EMBL" id="JAULJE010000013">
    <property type="protein sequence ID" value="KAK1335528.1"/>
    <property type="molecule type" value="Genomic_DNA"/>
</dbReference>
<feature type="non-terminal residue" evidence="2">
    <location>
        <position position="132"/>
    </location>
</feature>
<organism evidence="2 3">
    <name type="scientific">Cnephaeus nilssonii</name>
    <name type="common">Northern bat</name>
    <name type="synonym">Eptesicus nilssonii</name>
    <dbReference type="NCBI Taxonomy" id="3371016"/>
    <lineage>
        <taxon>Eukaryota</taxon>
        <taxon>Metazoa</taxon>
        <taxon>Chordata</taxon>
        <taxon>Craniata</taxon>
        <taxon>Vertebrata</taxon>
        <taxon>Euteleostomi</taxon>
        <taxon>Mammalia</taxon>
        <taxon>Eutheria</taxon>
        <taxon>Laurasiatheria</taxon>
        <taxon>Chiroptera</taxon>
        <taxon>Yangochiroptera</taxon>
        <taxon>Vespertilionidae</taxon>
        <taxon>Cnephaeus</taxon>
    </lineage>
</organism>
<evidence type="ECO:0000256" key="1">
    <source>
        <dbReference type="SAM" id="MobiDB-lite"/>
    </source>
</evidence>
<accession>A0AA40HQK9</accession>
<feature type="region of interest" description="Disordered" evidence="1">
    <location>
        <begin position="40"/>
        <end position="115"/>
    </location>
</feature>
<dbReference type="Proteomes" id="UP001177744">
    <property type="component" value="Unassembled WGS sequence"/>
</dbReference>
<reference evidence="2" key="1">
    <citation type="submission" date="2023-06" db="EMBL/GenBank/DDBJ databases">
        <title>Reference genome for the Northern bat (Eptesicus nilssonii), a most northern bat species.</title>
        <authorList>
            <person name="Laine V.N."/>
            <person name="Pulliainen A.T."/>
            <person name="Lilley T.M."/>
        </authorList>
    </citation>
    <scope>NUCLEOTIDE SEQUENCE</scope>
    <source>
        <strain evidence="2">BLF_Eptnil</strain>
        <tissue evidence="2">Kidney</tissue>
    </source>
</reference>
<name>A0AA40HQK9_CNENI</name>